<evidence type="ECO:0000259" key="3">
    <source>
        <dbReference type="Pfam" id="PF05057"/>
    </source>
</evidence>
<feature type="region of interest" description="Disordered" evidence="2">
    <location>
        <begin position="366"/>
        <end position="637"/>
    </location>
</feature>
<comment type="caution">
    <text evidence="4">The sequence shown here is derived from an EMBL/GenBank/DDBJ whole genome shotgun (WGS) entry which is preliminary data.</text>
</comment>
<dbReference type="Gene3D" id="3.40.50.1820">
    <property type="entry name" value="alpha/beta hydrolase"/>
    <property type="match status" value="1"/>
</dbReference>
<dbReference type="Proteomes" id="UP001303115">
    <property type="component" value="Unassembled WGS sequence"/>
</dbReference>
<feature type="region of interest" description="Disordered" evidence="2">
    <location>
        <begin position="240"/>
        <end position="274"/>
    </location>
</feature>
<accession>A0AAN6SUE7</accession>
<gene>
    <name evidence="4" type="ORF">C8A01DRAFT_33041</name>
</gene>
<feature type="compositionally biased region" description="Basic and acidic residues" evidence="2">
    <location>
        <begin position="604"/>
        <end position="618"/>
    </location>
</feature>
<feature type="compositionally biased region" description="Low complexity" evidence="2">
    <location>
        <begin position="371"/>
        <end position="382"/>
    </location>
</feature>
<feature type="compositionally biased region" description="Basic and acidic residues" evidence="2">
    <location>
        <begin position="385"/>
        <end position="397"/>
    </location>
</feature>
<feature type="domain" description="DUF676" evidence="3">
    <location>
        <begin position="76"/>
        <end position="195"/>
    </location>
</feature>
<dbReference type="SUPFAM" id="SSF53474">
    <property type="entry name" value="alpha/beta-Hydrolases"/>
    <property type="match status" value="1"/>
</dbReference>
<comment type="similarity">
    <text evidence="1">Belongs to the putative lipase ROG1 family.</text>
</comment>
<sequence>MQWAPTPASGSSMLGVPEPADGPPSPLGALRPSGGEMGGLGSLSSPPWSARDPRTSSTQSLVPSTVDGDGDDHKRRLLVVYIHGFMGNNSSFRSFPAHVHAFLKVLLAETHAIHTKIYPRYKTYKSIDVARDNFSKWLAPHESPTTDVVLVGHSMGGLLAADVVLLPSQSPYNASSPFRHRILGTISLDAPLLGLHPGIVVSGIASLFRPAPSPPGMNQDAQTDHVNAAQSLSLSPDPSIYSEVSPSSGVSSPTLSSYPSNATGSPSAAGPRDPYFDPPFPNDVAFVDRGWFKNIVHFATKHKEENLVYAAASHIVSHLEFGVCLANYPELQSRYNRLRKLEDVDDWRQPGGVRVRFVNYYTVSTGVIKNPRSPSPDGSPRRSAPRGDSERSSRETESLAPTPRRSAEGSYVQTPRISIEEYSDEPGRESLQILEPIPEPELEPEPEPKTEPESEPGPKTESKPELEPNTELAPELAEPSSPPPEYEEINPNPEPTALSNGPPPDDPTTNDPDLPPIPDVPNPPTPPDLDAYPDKEARKQAQKTFKAALKAHAHAVKARDKALKDRQKTLDKQRRQALKLEKKQAKLLQKPPPSPQETDQPFPGEERQMEKEREEEKKKKPPRRRKFCMLPSKSGSARDPAWVEVYMEGVDEVGAHCGLFVPGPHYERLVGDVGERIAGWVWEEASRRVVLAGEEEGVTGGV</sequence>
<dbReference type="PANTHER" id="PTHR47842:SF3">
    <property type="entry name" value="DUF676 DOMAIN-CONTAINING PROTEIN"/>
    <property type="match status" value="1"/>
</dbReference>
<dbReference type="InterPro" id="IPR029058">
    <property type="entry name" value="AB_hydrolase_fold"/>
</dbReference>
<organism evidence="4 5">
    <name type="scientific">Parachaetomium inaequale</name>
    <dbReference type="NCBI Taxonomy" id="2588326"/>
    <lineage>
        <taxon>Eukaryota</taxon>
        <taxon>Fungi</taxon>
        <taxon>Dikarya</taxon>
        <taxon>Ascomycota</taxon>
        <taxon>Pezizomycotina</taxon>
        <taxon>Sordariomycetes</taxon>
        <taxon>Sordariomycetidae</taxon>
        <taxon>Sordariales</taxon>
        <taxon>Chaetomiaceae</taxon>
        <taxon>Parachaetomium</taxon>
    </lineage>
</organism>
<dbReference type="Pfam" id="PF05057">
    <property type="entry name" value="DUF676"/>
    <property type="match status" value="1"/>
</dbReference>
<keyword evidence="5" id="KW-1185">Reference proteome</keyword>
<protein>
    <recommendedName>
        <fullName evidence="3">DUF676 domain-containing protein</fullName>
    </recommendedName>
</protein>
<feature type="region of interest" description="Disordered" evidence="2">
    <location>
        <begin position="1"/>
        <end position="69"/>
    </location>
</feature>
<evidence type="ECO:0000256" key="2">
    <source>
        <dbReference type="SAM" id="MobiDB-lite"/>
    </source>
</evidence>
<feature type="compositionally biased region" description="Low complexity" evidence="2">
    <location>
        <begin position="240"/>
        <end position="260"/>
    </location>
</feature>
<feature type="compositionally biased region" description="Pro residues" evidence="2">
    <location>
        <begin position="513"/>
        <end position="527"/>
    </location>
</feature>
<feature type="compositionally biased region" description="Basic and acidic residues" evidence="2">
    <location>
        <begin position="446"/>
        <end position="466"/>
    </location>
</feature>
<evidence type="ECO:0000313" key="4">
    <source>
        <dbReference type="EMBL" id="KAK4042937.1"/>
    </source>
</evidence>
<evidence type="ECO:0000256" key="1">
    <source>
        <dbReference type="ARBA" id="ARBA00007920"/>
    </source>
</evidence>
<feature type="compositionally biased region" description="Basic and acidic residues" evidence="2">
    <location>
        <begin position="557"/>
        <end position="584"/>
    </location>
</feature>
<dbReference type="PANTHER" id="PTHR47842">
    <property type="entry name" value="EXPRESSED PROTEIN"/>
    <property type="match status" value="1"/>
</dbReference>
<reference evidence="5" key="1">
    <citation type="journal article" date="2023" name="Mol. Phylogenet. Evol.">
        <title>Genome-scale phylogeny and comparative genomics of the fungal order Sordariales.</title>
        <authorList>
            <person name="Hensen N."/>
            <person name="Bonometti L."/>
            <person name="Westerberg I."/>
            <person name="Brannstrom I.O."/>
            <person name="Guillou S."/>
            <person name="Cros-Aarteil S."/>
            <person name="Calhoun S."/>
            <person name="Haridas S."/>
            <person name="Kuo A."/>
            <person name="Mondo S."/>
            <person name="Pangilinan J."/>
            <person name="Riley R."/>
            <person name="LaButti K."/>
            <person name="Andreopoulos B."/>
            <person name="Lipzen A."/>
            <person name="Chen C."/>
            <person name="Yan M."/>
            <person name="Daum C."/>
            <person name="Ng V."/>
            <person name="Clum A."/>
            <person name="Steindorff A."/>
            <person name="Ohm R.A."/>
            <person name="Martin F."/>
            <person name="Silar P."/>
            <person name="Natvig D.O."/>
            <person name="Lalanne C."/>
            <person name="Gautier V."/>
            <person name="Ament-Velasquez S.L."/>
            <person name="Kruys A."/>
            <person name="Hutchinson M.I."/>
            <person name="Powell A.J."/>
            <person name="Barry K."/>
            <person name="Miller A.N."/>
            <person name="Grigoriev I.V."/>
            <person name="Debuchy R."/>
            <person name="Gladieux P."/>
            <person name="Hiltunen Thoren M."/>
            <person name="Johannesson H."/>
        </authorList>
    </citation>
    <scope>NUCLEOTIDE SEQUENCE [LARGE SCALE GENOMIC DNA]</scope>
    <source>
        <strain evidence="5">CBS 284.82</strain>
    </source>
</reference>
<name>A0AAN6SUE7_9PEZI</name>
<dbReference type="EMBL" id="MU854334">
    <property type="protein sequence ID" value="KAK4042937.1"/>
    <property type="molecule type" value="Genomic_DNA"/>
</dbReference>
<proteinExistence type="inferred from homology"/>
<evidence type="ECO:0000313" key="5">
    <source>
        <dbReference type="Proteomes" id="UP001303115"/>
    </source>
</evidence>
<dbReference type="InterPro" id="IPR007751">
    <property type="entry name" value="DUF676_lipase-like"/>
</dbReference>
<dbReference type="AlphaFoldDB" id="A0AAN6SUE7"/>